<dbReference type="PRINTS" id="PR00603">
    <property type="entry name" value="CYTOCHROMEC1"/>
</dbReference>
<dbReference type="GO" id="GO:0009055">
    <property type="term" value="F:electron transfer activity"/>
    <property type="evidence" value="ECO:0007669"/>
    <property type="project" value="InterPro"/>
</dbReference>
<proteinExistence type="predicted"/>
<accession>A0A1R3VS19</accession>
<evidence type="ECO:0000256" key="8">
    <source>
        <dbReference type="PIRSR" id="PIRSR602326-1"/>
    </source>
</evidence>
<organism evidence="12 13">
    <name type="scientific">Ectothiorhodosinus mongolicus</name>
    <dbReference type="NCBI Taxonomy" id="233100"/>
    <lineage>
        <taxon>Bacteria</taxon>
        <taxon>Pseudomonadati</taxon>
        <taxon>Pseudomonadota</taxon>
        <taxon>Gammaproteobacteria</taxon>
        <taxon>Chromatiales</taxon>
        <taxon>Ectothiorhodospiraceae</taxon>
        <taxon>Ectothiorhodosinus</taxon>
    </lineage>
</organism>
<dbReference type="RefSeq" id="WP_076754968.1">
    <property type="nucleotide sequence ID" value="NZ_CP023018.1"/>
</dbReference>
<keyword evidence="2 8" id="KW-0349">Heme</keyword>
<dbReference type="Gene3D" id="1.20.5.100">
    <property type="entry name" value="Cytochrome c1, transmembrane anchor, C-terminal"/>
    <property type="match status" value="1"/>
</dbReference>
<evidence type="ECO:0000256" key="7">
    <source>
        <dbReference type="ARBA" id="ARBA00023136"/>
    </source>
</evidence>
<keyword evidence="3 9" id="KW-0812">Transmembrane</keyword>
<dbReference type="EMBL" id="FTPK01000001">
    <property type="protein sequence ID" value="SIT66872.1"/>
    <property type="molecule type" value="Genomic_DNA"/>
</dbReference>
<comment type="subcellular location">
    <subcellularLocation>
        <location evidence="1">Membrane</location>
    </subcellularLocation>
</comment>
<reference evidence="12 13" key="1">
    <citation type="submission" date="2017-01" db="EMBL/GenBank/DDBJ databases">
        <authorList>
            <person name="Mah S.A."/>
            <person name="Swanson W.J."/>
            <person name="Moy G.W."/>
            <person name="Vacquier V.D."/>
        </authorList>
    </citation>
    <scope>NUCLEOTIDE SEQUENCE [LARGE SCALE GENOMIC DNA]</scope>
    <source>
        <strain evidence="12 13">M9</strain>
    </source>
</reference>
<keyword evidence="10" id="KW-0732">Signal</keyword>
<dbReference type="SUPFAM" id="SSF46626">
    <property type="entry name" value="Cytochrome c"/>
    <property type="match status" value="1"/>
</dbReference>
<dbReference type="AlphaFoldDB" id="A0A1R3VS19"/>
<feature type="transmembrane region" description="Helical" evidence="9">
    <location>
        <begin position="217"/>
        <end position="235"/>
    </location>
</feature>
<feature type="chain" id="PRO_5013272293" evidence="10">
    <location>
        <begin position="22"/>
        <end position="244"/>
    </location>
</feature>
<sequence length="244" mass="27490">MKKLLTLVFLFSLLGAGTAIAAGPSVPLDRANIDLKDQASLQRGAGFFFQYCVGCHSLEFARYNRIGRDLGLSDDFVVENLIHTTNMEGDPTGIGDQVHIAMRASDAEEWFAQPAPDLTLTARLHGPDWIYTVLRSFYLDDSRPLGVNNAAFENMGMPHVLWNLQGWQRNAGSLEEPQLEMVSQGALGTEEYDQVVRDITAFLTYIGEPVRLERTQIGMWVIAFLILFTFVAYLLKKEYWRDVH</sequence>
<protein>
    <submittedName>
        <fullName evidence="12">Ubiquinol-cytochrome c reductase cytochrome c1 subunit</fullName>
    </submittedName>
</protein>
<dbReference type="GO" id="GO:0016020">
    <property type="term" value="C:membrane"/>
    <property type="evidence" value="ECO:0007669"/>
    <property type="project" value="UniProtKB-SubCell"/>
</dbReference>
<evidence type="ECO:0000256" key="5">
    <source>
        <dbReference type="ARBA" id="ARBA00022989"/>
    </source>
</evidence>
<evidence type="ECO:0000313" key="12">
    <source>
        <dbReference type="EMBL" id="SIT66872.1"/>
    </source>
</evidence>
<gene>
    <name evidence="12" type="ORF">SAMN05216526_0711</name>
</gene>
<evidence type="ECO:0000256" key="9">
    <source>
        <dbReference type="SAM" id="Phobius"/>
    </source>
</evidence>
<evidence type="ECO:0000256" key="6">
    <source>
        <dbReference type="ARBA" id="ARBA00023004"/>
    </source>
</evidence>
<dbReference type="InterPro" id="IPR009056">
    <property type="entry name" value="Cyt_c-like_dom"/>
</dbReference>
<comment type="cofactor">
    <cofactor evidence="8">
        <name>heme c</name>
        <dbReference type="ChEBI" id="CHEBI:61717"/>
    </cofactor>
    <text evidence="8">Binds 1 heme c group covalently per subunit.</text>
</comment>
<dbReference type="STRING" id="233100.SAMN05216526_0711"/>
<feature type="domain" description="Cytochrome c" evidence="11">
    <location>
        <begin position="39"/>
        <end position="203"/>
    </location>
</feature>
<dbReference type="Gene3D" id="1.10.760.10">
    <property type="entry name" value="Cytochrome c-like domain"/>
    <property type="match status" value="1"/>
</dbReference>
<evidence type="ECO:0000313" key="13">
    <source>
        <dbReference type="Proteomes" id="UP000223759"/>
    </source>
</evidence>
<dbReference type="PROSITE" id="PS51007">
    <property type="entry name" value="CYTC"/>
    <property type="match status" value="1"/>
</dbReference>
<keyword evidence="5 9" id="KW-1133">Transmembrane helix</keyword>
<dbReference type="PANTHER" id="PTHR10266:SF3">
    <property type="entry name" value="CYTOCHROME C1, HEME PROTEIN, MITOCHONDRIAL"/>
    <property type="match status" value="1"/>
</dbReference>
<name>A0A1R3VS19_9GAMM</name>
<dbReference type="Proteomes" id="UP000223759">
    <property type="component" value="Unassembled WGS sequence"/>
</dbReference>
<dbReference type="InterPro" id="IPR036909">
    <property type="entry name" value="Cyt_c-like_dom_sf"/>
</dbReference>
<dbReference type="Pfam" id="PF02167">
    <property type="entry name" value="Cytochrom_C1"/>
    <property type="match status" value="1"/>
</dbReference>
<keyword evidence="4 8" id="KW-0479">Metal-binding</keyword>
<feature type="signal peptide" evidence="10">
    <location>
        <begin position="1"/>
        <end position="21"/>
    </location>
</feature>
<feature type="binding site" description="covalent" evidence="8">
    <location>
        <position position="55"/>
    </location>
    <ligand>
        <name>heme c</name>
        <dbReference type="ChEBI" id="CHEBI:61717"/>
    </ligand>
</feature>
<evidence type="ECO:0000256" key="3">
    <source>
        <dbReference type="ARBA" id="ARBA00022692"/>
    </source>
</evidence>
<evidence type="ECO:0000259" key="11">
    <source>
        <dbReference type="PROSITE" id="PS51007"/>
    </source>
</evidence>
<dbReference type="OrthoDB" id="9798864at2"/>
<evidence type="ECO:0000256" key="1">
    <source>
        <dbReference type="ARBA" id="ARBA00004370"/>
    </source>
</evidence>
<keyword evidence="13" id="KW-1185">Reference proteome</keyword>
<evidence type="ECO:0000256" key="10">
    <source>
        <dbReference type="SAM" id="SignalP"/>
    </source>
</evidence>
<keyword evidence="7 9" id="KW-0472">Membrane</keyword>
<evidence type="ECO:0000256" key="4">
    <source>
        <dbReference type="ARBA" id="ARBA00022723"/>
    </source>
</evidence>
<dbReference type="InterPro" id="IPR002326">
    <property type="entry name" value="Cyt_c1"/>
</dbReference>
<dbReference type="PANTHER" id="PTHR10266">
    <property type="entry name" value="CYTOCHROME C1"/>
    <property type="match status" value="1"/>
</dbReference>
<dbReference type="GO" id="GO:0046872">
    <property type="term" value="F:metal ion binding"/>
    <property type="evidence" value="ECO:0007669"/>
    <property type="project" value="UniProtKB-KW"/>
</dbReference>
<feature type="binding site" description="covalent" evidence="8">
    <location>
        <position position="52"/>
    </location>
    <ligand>
        <name>heme c</name>
        <dbReference type="ChEBI" id="CHEBI:61717"/>
    </ligand>
</feature>
<dbReference type="GO" id="GO:0020037">
    <property type="term" value="F:heme binding"/>
    <property type="evidence" value="ECO:0007669"/>
    <property type="project" value="InterPro"/>
</dbReference>
<evidence type="ECO:0000256" key="2">
    <source>
        <dbReference type="ARBA" id="ARBA00022617"/>
    </source>
</evidence>
<feature type="binding site" description="covalent" evidence="8">
    <location>
        <position position="56"/>
    </location>
    <ligand>
        <name>heme c</name>
        <dbReference type="ChEBI" id="CHEBI:61717"/>
    </ligand>
</feature>
<keyword evidence="6 8" id="KW-0408">Iron</keyword>